<feature type="region of interest" description="Disordered" evidence="2">
    <location>
        <begin position="1"/>
        <end position="38"/>
    </location>
</feature>
<organism evidence="3 4">
    <name type="scientific">Periconia macrospinosa</name>
    <dbReference type="NCBI Taxonomy" id="97972"/>
    <lineage>
        <taxon>Eukaryota</taxon>
        <taxon>Fungi</taxon>
        <taxon>Dikarya</taxon>
        <taxon>Ascomycota</taxon>
        <taxon>Pezizomycotina</taxon>
        <taxon>Dothideomycetes</taxon>
        <taxon>Pleosporomycetidae</taxon>
        <taxon>Pleosporales</taxon>
        <taxon>Massarineae</taxon>
        <taxon>Periconiaceae</taxon>
        <taxon>Periconia</taxon>
    </lineage>
</organism>
<feature type="compositionally biased region" description="Polar residues" evidence="2">
    <location>
        <begin position="1"/>
        <end position="10"/>
    </location>
</feature>
<evidence type="ECO:0000313" key="4">
    <source>
        <dbReference type="Proteomes" id="UP000244855"/>
    </source>
</evidence>
<reference evidence="3 4" key="1">
    <citation type="journal article" date="2018" name="Sci. Rep.">
        <title>Comparative genomics provides insights into the lifestyle and reveals functional heterogeneity of dark septate endophytic fungi.</title>
        <authorList>
            <person name="Knapp D.G."/>
            <person name="Nemeth J.B."/>
            <person name="Barry K."/>
            <person name="Hainaut M."/>
            <person name="Henrissat B."/>
            <person name="Johnson J."/>
            <person name="Kuo A."/>
            <person name="Lim J.H.P."/>
            <person name="Lipzen A."/>
            <person name="Nolan M."/>
            <person name="Ohm R.A."/>
            <person name="Tamas L."/>
            <person name="Grigoriev I.V."/>
            <person name="Spatafora J.W."/>
            <person name="Nagy L.G."/>
            <person name="Kovacs G.M."/>
        </authorList>
    </citation>
    <scope>NUCLEOTIDE SEQUENCE [LARGE SCALE GENOMIC DNA]</scope>
    <source>
        <strain evidence="3 4">DSE2036</strain>
    </source>
</reference>
<dbReference type="EMBL" id="KZ805498">
    <property type="protein sequence ID" value="PVH95391.1"/>
    <property type="molecule type" value="Genomic_DNA"/>
</dbReference>
<feature type="compositionally biased region" description="Low complexity" evidence="2">
    <location>
        <begin position="11"/>
        <end position="24"/>
    </location>
</feature>
<protein>
    <submittedName>
        <fullName evidence="3">Uncharacterized protein</fullName>
    </submittedName>
</protein>
<dbReference type="AlphaFoldDB" id="A0A2V1DBH4"/>
<evidence type="ECO:0000256" key="2">
    <source>
        <dbReference type="SAM" id="MobiDB-lite"/>
    </source>
</evidence>
<proteinExistence type="predicted"/>
<keyword evidence="1" id="KW-0175">Coiled coil</keyword>
<evidence type="ECO:0000313" key="3">
    <source>
        <dbReference type="EMBL" id="PVH95391.1"/>
    </source>
</evidence>
<feature type="coiled-coil region" evidence="1">
    <location>
        <begin position="185"/>
        <end position="212"/>
    </location>
</feature>
<accession>A0A2V1DBH4</accession>
<sequence length="477" mass="55264">MAHNSFFRNSNQAQNPQTPQNNYTTHEEADGTAESEPRYMGFRVKPDLETHIGHMAPYDRLKNMPDNWPGLPQNKFAEDMRMNFDHRYDDITEAQASDPEFLLRAYQHFKEWFHKAKAEALRKAWKNLQSDERIRLYEERDRKRDANEKRLVQHNIQYKTENARMTALLEEEHRLSELSRPIYKVLNLLHQRENVNRELEELSNRLENAFNANDPNRDIRVGVEKMMESQILKEAREIRSEYEHGLQCLINVIDSIAAGGFKEYLKKLSKKDEKVTRKLMDVELLGFVDSRALLASYCDGFYDRAATGRNRNVRQTIEQEHYDGWNSCDLLWKQKYAENLGELKLDSLVDQHRAVNIGVRLALGMTILKEDEEFAAETARKVGIVTRVHYNNGTPIPGTTNKATAMHLGHPAYQGEPYPENVANSYHGLLKKAYQDTGSERDCSELLVPLPDIRPVGTRSAEIIERGRKGELAQSLH</sequence>
<keyword evidence="4" id="KW-1185">Reference proteome</keyword>
<dbReference type="OrthoDB" id="10605259at2759"/>
<dbReference type="Proteomes" id="UP000244855">
    <property type="component" value="Unassembled WGS sequence"/>
</dbReference>
<evidence type="ECO:0000256" key="1">
    <source>
        <dbReference type="SAM" id="Coils"/>
    </source>
</evidence>
<name>A0A2V1DBH4_9PLEO</name>
<gene>
    <name evidence="3" type="ORF">DM02DRAFT_690282</name>
</gene>